<dbReference type="STRING" id="880072.Desac_0443"/>
<feature type="domain" description="ABC transporter" evidence="8">
    <location>
        <begin position="9"/>
        <end position="259"/>
    </location>
</feature>
<dbReference type="SMART" id="SM00382">
    <property type="entry name" value="AAA"/>
    <property type="match status" value="1"/>
</dbReference>
<dbReference type="AlphaFoldDB" id="F2NEZ0"/>
<dbReference type="KEGG" id="dao:Desac_0443"/>
<keyword evidence="10" id="KW-1185">Reference proteome</keyword>
<keyword evidence="9" id="KW-0378">Hydrolase</keyword>
<keyword evidence="5" id="KW-0547">Nucleotide-binding</keyword>
<reference evidence="10" key="2">
    <citation type="submission" date="2011-03" db="EMBL/GenBank/DDBJ databases">
        <title>The complete genome of Desulfobacca acetoxidans DSM 11109.</title>
        <authorList>
            <consortium name="US DOE Joint Genome Institute (JGI-PGF)"/>
            <person name="Lucas S."/>
            <person name="Copeland A."/>
            <person name="Lapidus A."/>
            <person name="Bruce D."/>
            <person name="Goodwin L."/>
            <person name="Pitluck S."/>
            <person name="Peters L."/>
            <person name="Kyrpides N."/>
            <person name="Mavromatis K."/>
            <person name="Ivanova N."/>
            <person name="Ovchinnikova G."/>
            <person name="Teshima H."/>
            <person name="Detter J.C."/>
            <person name="Han C."/>
            <person name="Land M."/>
            <person name="Hauser L."/>
            <person name="Markowitz V."/>
            <person name="Cheng J.-F."/>
            <person name="Hugenholtz P."/>
            <person name="Woyke T."/>
            <person name="Wu D."/>
            <person name="Spring S."/>
            <person name="Schueler E."/>
            <person name="Brambilla E."/>
            <person name="Klenk H.-P."/>
            <person name="Eisen J.A."/>
        </authorList>
    </citation>
    <scope>NUCLEOTIDE SEQUENCE [LARGE SCALE GENOMIC DNA]</scope>
    <source>
        <strain evidence="10">ATCC 700848 / DSM 11109 / ASRB2</strain>
    </source>
</reference>
<dbReference type="InterPro" id="IPR050388">
    <property type="entry name" value="ABC_Ni/Peptide_Import"/>
</dbReference>
<dbReference type="PANTHER" id="PTHR43297:SF2">
    <property type="entry name" value="DIPEPTIDE TRANSPORT ATP-BINDING PROTEIN DPPD"/>
    <property type="match status" value="1"/>
</dbReference>
<dbReference type="GO" id="GO:0016887">
    <property type="term" value="F:ATP hydrolysis activity"/>
    <property type="evidence" value="ECO:0007669"/>
    <property type="project" value="InterPro"/>
</dbReference>
<dbReference type="PROSITE" id="PS50893">
    <property type="entry name" value="ABC_TRANSPORTER_2"/>
    <property type="match status" value="1"/>
</dbReference>
<keyword evidence="6" id="KW-0067">ATP-binding</keyword>
<dbReference type="NCBIfam" id="TIGR01727">
    <property type="entry name" value="oligo_HPY"/>
    <property type="match status" value="1"/>
</dbReference>
<comment type="subcellular location">
    <subcellularLocation>
        <location evidence="1">Cell inner membrane</location>
        <topology evidence="1">Peripheral membrane protein</topology>
    </subcellularLocation>
</comment>
<evidence type="ECO:0000256" key="4">
    <source>
        <dbReference type="ARBA" id="ARBA00022475"/>
    </source>
</evidence>
<dbReference type="InterPro" id="IPR013563">
    <property type="entry name" value="Oligopep_ABC_C"/>
</dbReference>
<dbReference type="SUPFAM" id="SSF52540">
    <property type="entry name" value="P-loop containing nucleoside triphosphate hydrolases"/>
    <property type="match status" value="1"/>
</dbReference>
<dbReference type="EMBL" id="CP002629">
    <property type="protein sequence ID" value="AEB08330.1"/>
    <property type="molecule type" value="Genomic_DNA"/>
</dbReference>
<proteinExistence type="inferred from homology"/>
<evidence type="ECO:0000256" key="7">
    <source>
        <dbReference type="ARBA" id="ARBA00023136"/>
    </source>
</evidence>
<keyword evidence="7" id="KW-0472">Membrane</keyword>
<evidence type="ECO:0000256" key="3">
    <source>
        <dbReference type="ARBA" id="ARBA00022448"/>
    </source>
</evidence>
<dbReference type="RefSeq" id="WP_013705443.1">
    <property type="nucleotide sequence ID" value="NC_015388.1"/>
</dbReference>
<dbReference type="Pfam" id="PF00005">
    <property type="entry name" value="ABC_tran"/>
    <property type="match status" value="1"/>
</dbReference>
<dbReference type="Pfam" id="PF08352">
    <property type="entry name" value="oligo_HPY"/>
    <property type="match status" value="1"/>
</dbReference>
<sequence>MSQIAGTLLEVRDLRTAFHTPLGLVPAVNGVSFRLGTGETMGLVGESGCGKTVTALSILRLLPAPISQQSGQVIFQGQDLMTLKPAELRRIRGNHIAMIFQEPMTALNPVLTIGEQIAEILRLHRGLNRTAAWGEAGRGLVRVGIADPEQRLRQYPHQLSGGLRQRVLIAMALACEPHLMIADEPTTALDVTIQAQILALISRLQAKLGLALLLISHNLGVVAQIANRVAVMYAGFIVETGPTTELFARPLHPYTRGLLDSAPKLNFNEHTEDLPTIPGHVPNLSELPAGCPFRPRCPEALTVCSQPPPWKVFNQGRGVSCWLYRDGSDDV</sequence>
<dbReference type="GO" id="GO:0005524">
    <property type="term" value="F:ATP binding"/>
    <property type="evidence" value="ECO:0007669"/>
    <property type="project" value="UniProtKB-KW"/>
</dbReference>
<evidence type="ECO:0000256" key="1">
    <source>
        <dbReference type="ARBA" id="ARBA00004417"/>
    </source>
</evidence>
<dbReference type="OrthoDB" id="9809450at2"/>
<dbReference type="CDD" id="cd03257">
    <property type="entry name" value="ABC_NikE_OppD_transporters"/>
    <property type="match status" value="1"/>
</dbReference>
<dbReference type="HOGENOM" id="CLU_000604_1_23_7"/>
<dbReference type="GO" id="GO:0005886">
    <property type="term" value="C:plasma membrane"/>
    <property type="evidence" value="ECO:0007669"/>
    <property type="project" value="UniProtKB-SubCell"/>
</dbReference>
<evidence type="ECO:0000313" key="9">
    <source>
        <dbReference type="EMBL" id="AEB08330.1"/>
    </source>
</evidence>
<dbReference type="Proteomes" id="UP000000483">
    <property type="component" value="Chromosome"/>
</dbReference>
<dbReference type="PANTHER" id="PTHR43297">
    <property type="entry name" value="OLIGOPEPTIDE TRANSPORT ATP-BINDING PROTEIN APPD"/>
    <property type="match status" value="1"/>
</dbReference>
<dbReference type="GO" id="GO:0015833">
    <property type="term" value="P:peptide transport"/>
    <property type="evidence" value="ECO:0007669"/>
    <property type="project" value="InterPro"/>
</dbReference>
<protein>
    <submittedName>
        <fullName evidence="9">Oligopeptide/dipeptide ABC transporter, ATPase subunit</fullName>
        <ecNumber evidence="9">3.6.3.24</ecNumber>
    </submittedName>
</protein>
<evidence type="ECO:0000256" key="2">
    <source>
        <dbReference type="ARBA" id="ARBA00005417"/>
    </source>
</evidence>
<dbReference type="Gene3D" id="3.40.50.300">
    <property type="entry name" value="P-loop containing nucleotide triphosphate hydrolases"/>
    <property type="match status" value="1"/>
</dbReference>
<dbReference type="eggNOG" id="COG0444">
    <property type="taxonomic scope" value="Bacteria"/>
</dbReference>
<comment type="similarity">
    <text evidence="2">Belongs to the ABC transporter superfamily.</text>
</comment>
<reference evidence="9 10" key="1">
    <citation type="journal article" date="2011" name="Stand. Genomic Sci.">
        <title>Complete genome sequence of the acetate-degrading sulfate reducer Desulfobacca acetoxidans type strain (ASRB2).</title>
        <authorList>
            <person name="Goker M."/>
            <person name="Teshima H."/>
            <person name="Lapidus A."/>
            <person name="Nolan M."/>
            <person name="Lucas S."/>
            <person name="Hammon N."/>
            <person name="Deshpande S."/>
            <person name="Cheng J.F."/>
            <person name="Tapia R."/>
            <person name="Han C."/>
            <person name="Goodwin L."/>
            <person name="Pitluck S."/>
            <person name="Huntemann M."/>
            <person name="Liolios K."/>
            <person name="Ivanova N."/>
            <person name="Pagani I."/>
            <person name="Mavromatis K."/>
            <person name="Ovchinikova G."/>
            <person name="Pati A."/>
            <person name="Chen A."/>
            <person name="Palaniappan K."/>
            <person name="Land M."/>
            <person name="Hauser L."/>
            <person name="Brambilla E.M."/>
            <person name="Rohde M."/>
            <person name="Spring S."/>
            <person name="Detter J.C."/>
            <person name="Woyke T."/>
            <person name="Bristow J."/>
            <person name="Eisen J.A."/>
            <person name="Markowitz V."/>
            <person name="Hugenholtz P."/>
            <person name="Kyrpides N.C."/>
            <person name="Klenk H.P."/>
        </authorList>
    </citation>
    <scope>NUCLEOTIDE SEQUENCE [LARGE SCALE GENOMIC DNA]</scope>
    <source>
        <strain evidence="10">ATCC 700848 / DSM 11109 / ASRB2</strain>
    </source>
</reference>
<keyword evidence="4" id="KW-1003">Cell membrane</keyword>
<dbReference type="InterPro" id="IPR027417">
    <property type="entry name" value="P-loop_NTPase"/>
</dbReference>
<gene>
    <name evidence="9" type="ordered locus">Desac_0443</name>
</gene>
<dbReference type="EC" id="3.6.3.24" evidence="9"/>
<dbReference type="InterPro" id="IPR003593">
    <property type="entry name" value="AAA+_ATPase"/>
</dbReference>
<evidence type="ECO:0000256" key="5">
    <source>
        <dbReference type="ARBA" id="ARBA00022741"/>
    </source>
</evidence>
<organism evidence="9 10">
    <name type="scientific">Desulfobacca acetoxidans (strain ATCC 700848 / DSM 11109 / ASRB2)</name>
    <dbReference type="NCBI Taxonomy" id="880072"/>
    <lineage>
        <taxon>Bacteria</taxon>
        <taxon>Pseudomonadati</taxon>
        <taxon>Thermodesulfobacteriota</taxon>
        <taxon>Desulfobaccia</taxon>
        <taxon>Desulfobaccales</taxon>
        <taxon>Desulfobaccaceae</taxon>
        <taxon>Desulfobacca</taxon>
    </lineage>
</organism>
<evidence type="ECO:0000256" key="6">
    <source>
        <dbReference type="ARBA" id="ARBA00022840"/>
    </source>
</evidence>
<keyword evidence="3" id="KW-0813">Transport</keyword>
<dbReference type="FunFam" id="3.40.50.300:FF:000016">
    <property type="entry name" value="Oligopeptide ABC transporter ATP-binding component"/>
    <property type="match status" value="1"/>
</dbReference>
<name>F2NEZ0_DESAR</name>
<evidence type="ECO:0000313" key="10">
    <source>
        <dbReference type="Proteomes" id="UP000000483"/>
    </source>
</evidence>
<accession>F2NEZ0</accession>
<dbReference type="InterPro" id="IPR003439">
    <property type="entry name" value="ABC_transporter-like_ATP-bd"/>
</dbReference>
<evidence type="ECO:0000259" key="8">
    <source>
        <dbReference type="PROSITE" id="PS50893"/>
    </source>
</evidence>